<proteinExistence type="predicted"/>
<dbReference type="Proteomes" id="UP000193642">
    <property type="component" value="Unassembled WGS sequence"/>
</dbReference>
<protein>
    <submittedName>
        <fullName evidence="1">Uncharacterized protein</fullName>
    </submittedName>
</protein>
<evidence type="ECO:0000313" key="2">
    <source>
        <dbReference type="Proteomes" id="UP000193642"/>
    </source>
</evidence>
<dbReference type="EMBL" id="MCGO01000056">
    <property type="protein sequence ID" value="ORY36392.1"/>
    <property type="molecule type" value="Genomic_DNA"/>
</dbReference>
<dbReference type="AlphaFoldDB" id="A0A1Y2BNT1"/>
<dbReference type="OrthoDB" id="2158998at2759"/>
<gene>
    <name evidence="1" type="ORF">BCR33DRAFT_742894</name>
</gene>
<name>A0A1Y2BNT1_9FUNG</name>
<accession>A0A1Y2BNT1</accession>
<organism evidence="1 2">
    <name type="scientific">Rhizoclosmatium globosum</name>
    <dbReference type="NCBI Taxonomy" id="329046"/>
    <lineage>
        <taxon>Eukaryota</taxon>
        <taxon>Fungi</taxon>
        <taxon>Fungi incertae sedis</taxon>
        <taxon>Chytridiomycota</taxon>
        <taxon>Chytridiomycota incertae sedis</taxon>
        <taxon>Chytridiomycetes</taxon>
        <taxon>Chytridiales</taxon>
        <taxon>Chytriomycetaceae</taxon>
        <taxon>Rhizoclosmatium</taxon>
    </lineage>
</organism>
<dbReference type="InterPro" id="IPR052090">
    <property type="entry name" value="Cytolytic_pore-forming_toxin"/>
</dbReference>
<evidence type="ECO:0000313" key="1">
    <source>
        <dbReference type="EMBL" id="ORY36392.1"/>
    </source>
</evidence>
<comment type="caution">
    <text evidence="1">The sequence shown here is derived from an EMBL/GenBank/DDBJ whole genome shotgun (WGS) entry which is preliminary data.</text>
</comment>
<sequence>MPNFDVREQLSLGQGFDLKKLASVQYNILPSDFKQTQVQTVEWSDTFFTANESSDEKMKKFGLDASLQVGVLFGLIDTGVDFHFLSINQSKNQTVSGTLMYRYATTQESLVIDQVIPYLEKFKILNEETAATHVITKIIYGGYAICRFDYDLEEGEKLAEIEVTSRQIEHT</sequence>
<reference evidence="1 2" key="1">
    <citation type="submission" date="2016-07" db="EMBL/GenBank/DDBJ databases">
        <title>Pervasive Adenine N6-methylation of Active Genes in Fungi.</title>
        <authorList>
            <consortium name="DOE Joint Genome Institute"/>
            <person name="Mondo S.J."/>
            <person name="Dannebaum R.O."/>
            <person name="Kuo R.C."/>
            <person name="Labutti K."/>
            <person name="Haridas S."/>
            <person name="Kuo A."/>
            <person name="Salamov A."/>
            <person name="Ahrendt S.R."/>
            <person name="Lipzen A."/>
            <person name="Sullivan W."/>
            <person name="Andreopoulos W.B."/>
            <person name="Clum A."/>
            <person name="Lindquist E."/>
            <person name="Daum C."/>
            <person name="Ramamoorthy G.K."/>
            <person name="Gryganskyi A."/>
            <person name="Culley D."/>
            <person name="Magnuson J.K."/>
            <person name="James T.Y."/>
            <person name="O'Malley M.A."/>
            <person name="Stajich J.E."/>
            <person name="Spatafora J.W."/>
            <person name="Visel A."/>
            <person name="Grigoriev I.V."/>
        </authorList>
    </citation>
    <scope>NUCLEOTIDE SEQUENCE [LARGE SCALE GENOMIC DNA]</scope>
    <source>
        <strain evidence="1 2">JEL800</strain>
    </source>
</reference>
<keyword evidence="2" id="KW-1185">Reference proteome</keyword>
<dbReference type="PANTHER" id="PTHR31594">
    <property type="entry name" value="AIG1-TYPE G DOMAIN-CONTAINING PROTEIN"/>
    <property type="match status" value="1"/>
</dbReference>
<dbReference type="PANTHER" id="PTHR31594:SF14">
    <property type="entry name" value="FIBRONECTIN TYPE-III DOMAIN-CONTAINING PROTEIN"/>
    <property type="match status" value="1"/>
</dbReference>